<gene>
    <name evidence="2" type="primary">GIP_211</name>
    <name evidence="2" type="ORF">AVEN_71750_1</name>
</gene>
<comment type="caution">
    <text evidence="2">The sequence shown here is derived from an EMBL/GenBank/DDBJ whole genome shotgun (WGS) entry which is preliminary data.</text>
</comment>
<evidence type="ECO:0000259" key="1">
    <source>
        <dbReference type="PROSITE" id="PS50982"/>
    </source>
</evidence>
<dbReference type="SUPFAM" id="SSF54171">
    <property type="entry name" value="DNA-binding domain"/>
    <property type="match status" value="1"/>
</dbReference>
<dbReference type="EMBL" id="BGPR01090714">
    <property type="protein sequence ID" value="GBM20412.1"/>
    <property type="molecule type" value="Genomic_DNA"/>
</dbReference>
<evidence type="ECO:0000313" key="2">
    <source>
        <dbReference type="EMBL" id="GBM20412.1"/>
    </source>
</evidence>
<dbReference type="PROSITE" id="PS50982">
    <property type="entry name" value="MBD"/>
    <property type="match status" value="1"/>
</dbReference>
<dbReference type="AlphaFoldDB" id="A0A4Y2DU74"/>
<sequence>MQQFEKSGEKCKIMKEKEIKPINISSWKRAERPRTKSSRVDIYYYPPSGKARLRSLNDVKKYCDKENLKFEPVMFSFKPLNLDQHYDSRDENSNDSFSESLSNDEANIFQEEIYNFELPKSFEDTRKSPERKLWEEAMKSELKVKHDRNVWTLVDPPDKSKILDCIWVYTVKTNQTDGSKTFKARLVARGFNQIAGVDYSDVFSPVVNFSVVRFMFFLFVSILCWNHVQLDIRAAYLYGNLSETIYMHQPPGFVNKGEENKVYYISLYVD</sequence>
<proteinExistence type="predicted"/>
<dbReference type="Pfam" id="PF07727">
    <property type="entry name" value="RVT_2"/>
    <property type="match status" value="1"/>
</dbReference>
<dbReference type="OrthoDB" id="95475at2759"/>
<dbReference type="Gene3D" id="3.30.890.10">
    <property type="entry name" value="Methyl-cpg-binding Protein 2, Chain A"/>
    <property type="match status" value="1"/>
</dbReference>
<evidence type="ECO:0000313" key="3">
    <source>
        <dbReference type="Proteomes" id="UP000499080"/>
    </source>
</evidence>
<accession>A0A4Y2DU74</accession>
<dbReference type="SMART" id="SM00391">
    <property type="entry name" value="MBD"/>
    <property type="match status" value="1"/>
</dbReference>
<dbReference type="Pfam" id="PF01429">
    <property type="entry name" value="MBD"/>
    <property type="match status" value="1"/>
</dbReference>
<dbReference type="InterPro" id="IPR013103">
    <property type="entry name" value="RVT_2"/>
</dbReference>
<keyword evidence="3" id="KW-1185">Reference proteome</keyword>
<reference evidence="2 3" key="1">
    <citation type="journal article" date="2019" name="Sci. Rep.">
        <title>Orb-weaving spider Araneus ventricosus genome elucidates the spidroin gene catalogue.</title>
        <authorList>
            <person name="Kono N."/>
            <person name="Nakamura H."/>
            <person name="Ohtoshi R."/>
            <person name="Moran D.A.P."/>
            <person name="Shinohara A."/>
            <person name="Yoshida Y."/>
            <person name="Fujiwara M."/>
            <person name="Mori M."/>
            <person name="Tomita M."/>
            <person name="Arakawa K."/>
        </authorList>
    </citation>
    <scope>NUCLEOTIDE SEQUENCE [LARGE SCALE GENOMIC DNA]</scope>
</reference>
<dbReference type="GO" id="GO:0003677">
    <property type="term" value="F:DNA binding"/>
    <property type="evidence" value="ECO:0007669"/>
    <property type="project" value="InterPro"/>
</dbReference>
<dbReference type="Proteomes" id="UP000499080">
    <property type="component" value="Unassembled WGS sequence"/>
</dbReference>
<name>A0A4Y2DU74_ARAVE</name>
<organism evidence="2 3">
    <name type="scientific">Araneus ventricosus</name>
    <name type="common">Orbweaver spider</name>
    <name type="synonym">Epeira ventricosa</name>
    <dbReference type="NCBI Taxonomy" id="182803"/>
    <lineage>
        <taxon>Eukaryota</taxon>
        <taxon>Metazoa</taxon>
        <taxon>Ecdysozoa</taxon>
        <taxon>Arthropoda</taxon>
        <taxon>Chelicerata</taxon>
        <taxon>Arachnida</taxon>
        <taxon>Araneae</taxon>
        <taxon>Araneomorphae</taxon>
        <taxon>Entelegynae</taxon>
        <taxon>Araneoidea</taxon>
        <taxon>Araneidae</taxon>
        <taxon>Araneus</taxon>
    </lineage>
</organism>
<dbReference type="InterPro" id="IPR016177">
    <property type="entry name" value="DNA-bd_dom_sf"/>
</dbReference>
<feature type="domain" description="MBD" evidence="1">
    <location>
        <begin position="13"/>
        <end position="82"/>
    </location>
</feature>
<protein>
    <submittedName>
        <fullName evidence="2">Copia protein</fullName>
    </submittedName>
</protein>
<dbReference type="InterPro" id="IPR001739">
    <property type="entry name" value="Methyl_CpG_DNA-bd"/>
</dbReference>